<reference evidence="2" key="1">
    <citation type="journal article" date="2020" name="bioRxiv">
        <title>Hybrid origin of Populus tomentosa Carr. identified through genome sequencing and phylogenomic analysis.</title>
        <authorList>
            <person name="An X."/>
            <person name="Gao K."/>
            <person name="Chen Z."/>
            <person name="Li J."/>
            <person name="Yang X."/>
            <person name="Yang X."/>
            <person name="Zhou J."/>
            <person name="Guo T."/>
            <person name="Zhao T."/>
            <person name="Huang S."/>
            <person name="Miao D."/>
            <person name="Khan W.U."/>
            <person name="Rao P."/>
            <person name="Ye M."/>
            <person name="Lei B."/>
            <person name="Liao W."/>
            <person name="Wang J."/>
            <person name="Ji L."/>
            <person name="Li Y."/>
            <person name="Guo B."/>
            <person name="Mustafa N.S."/>
            <person name="Li S."/>
            <person name="Yun Q."/>
            <person name="Keller S.R."/>
            <person name="Mao J."/>
            <person name="Zhang R."/>
            <person name="Strauss S.H."/>
        </authorList>
    </citation>
    <scope>NUCLEOTIDE SEQUENCE</scope>
    <source>
        <strain evidence="2">GM15</strain>
        <tissue evidence="2">Leaf</tissue>
    </source>
</reference>
<keyword evidence="3" id="KW-1185">Reference proteome</keyword>
<feature type="transmembrane region" description="Helical" evidence="1">
    <location>
        <begin position="39"/>
        <end position="62"/>
    </location>
</feature>
<organism evidence="2 3">
    <name type="scientific">Populus tomentosa</name>
    <name type="common">Chinese white poplar</name>
    <dbReference type="NCBI Taxonomy" id="118781"/>
    <lineage>
        <taxon>Eukaryota</taxon>
        <taxon>Viridiplantae</taxon>
        <taxon>Streptophyta</taxon>
        <taxon>Embryophyta</taxon>
        <taxon>Tracheophyta</taxon>
        <taxon>Spermatophyta</taxon>
        <taxon>Magnoliopsida</taxon>
        <taxon>eudicotyledons</taxon>
        <taxon>Gunneridae</taxon>
        <taxon>Pentapetalae</taxon>
        <taxon>rosids</taxon>
        <taxon>fabids</taxon>
        <taxon>Malpighiales</taxon>
        <taxon>Salicaceae</taxon>
        <taxon>Saliceae</taxon>
        <taxon>Populus</taxon>
    </lineage>
</organism>
<evidence type="ECO:0000313" key="2">
    <source>
        <dbReference type="EMBL" id="KAG6776852.1"/>
    </source>
</evidence>
<accession>A0A8X7ZZ05</accession>
<keyword evidence="1" id="KW-1133">Transmembrane helix</keyword>
<sequence length="95" mass="10785">MFPMGRLTDKDCHQWSTCNLLTRLHDSRGTRLDKNVRSYFILLALICSATFIIAVIEARVVLPLRRRHVISYATGSETVANAVFELCSVNCYPHS</sequence>
<keyword evidence="1" id="KW-0472">Membrane</keyword>
<keyword evidence="1" id="KW-0812">Transmembrane</keyword>
<proteinExistence type="predicted"/>
<protein>
    <submittedName>
        <fullName evidence="2">Uncharacterized protein</fullName>
    </submittedName>
</protein>
<evidence type="ECO:0000256" key="1">
    <source>
        <dbReference type="SAM" id="Phobius"/>
    </source>
</evidence>
<gene>
    <name evidence="2" type="ORF">POTOM_016642</name>
</gene>
<dbReference type="EMBL" id="JAAWWB010000008">
    <property type="protein sequence ID" value="KAG6776852.1"/>
    <property type="molecule type" value="Genomic_DNA"/>
</dbReference>
<comment type="caution">
    <text evidence="2">The sequence shown here is derived from an EMBL/GenBank/DDBJ whole genome shotgun (WGS) entry which is preliminary data.</text>
</comment>
<name>A0A8X7ZZ05_POPTO</name>
<dbReference type="Proteomes" id="UP000886885">
    <property type="component" value="Chromosome 4D"/>
</dbReference>
<dbReference type="AlphaFoldDB" id="A0A8X7ZZ05"/>
<evidence type="ECO:0000313" key="3">
    <source>
        <dbReference type="Proteomes" id="UP000886885"/>
    </source>
</evidence>